<accession>F0XG28</accession>
<feature type="coiled-coil region" evidence="1">
    <location>
        <begin position="403"/>
        <end position="437"/>
    </location>
</feature>
<organism evidence="4">
    <name type="scientific">Grosmannia clavigera (strain kw1407 / UAMH 11150)</name>
    <name type="common">Blue stain fungus</name>
    <name type="synonym">Graphiocladiella clavigera</name>
    <dbReference type="NCBI Taxonomy" id="655863"/>
    <lineage>
        <taxon>Eukaryota</taxon>
        <taxon>Fungi</taxon>
        <taxon>Dikarya</taxon>
        <taxon>Ascomycota</taxon>
        <taxon>Pezizomycotina</taxon>
        <taxon>Sordariomycetes</taxon>
        <taxon>Sordariomycetidae</taxon>
        <taxon>Ophiostomatales</taxon>
        <taxon>Ophiostomataceae</taxon>
        <taxon>Leptographium</taxon>
    </lineage>
</organism>
<dbReference type="RefSeq" id="XP_014172830.1">
    <property type="nucleotide sequence ID" value="XM_014317355.1"/>
</dbReference>
<keyword evidence="4" id="KW-1185">Reference proteome</keyword>
<evidence type="ECO:0000313" key="4">
    <source>
        <dbReference type="Proteomes" id="UP000007796"/>
    </source>
</evidence>
<evidence type="ECO:0000256" key="1">
    <source>
        <dbReference type="SAM" id="Coils"/>
    </source>
</evidence>
<feature type="region of interest" description="Disordered" evidence="2">
    <location>
        <begin position="754"/>
        <end position="811"/>
    </location>
</feature>
<dbReference type="OrthoDB" id="3532430at2759"/>
<feature type="region of interest" description="Disordered" evidence="2">
    <location>
        <begin position="203"/>
        <end position="231"/>
    </location>
</feature>
<reference evidence="3 4" key="1">
    <citation type="journal article" date="2011" name="Proc. Natl. Acad. Sci. U.S.A.">
        <title>Genome and transcriptome analyses of the mountain pine beetle-fungal symbiont Grosmannia clavigera, a lodgepole pine pathogen.</title>
        <authorList>
            <person name="DiGuistini S."/>
            <person name="Wang Y."/>
            <person name="Liao N.Y."/>
            <person name="Taylor G."/>
            <person name="Tanguay P."/>
            <person name="Feau N."/>
            <person name="Henrissat B."/>
            <person name="Chan S.K."/>
            <person name="Hesse-Orce U."/>
            <person name="Alamouti S.M."/>
            <person name="Tsui C.K.M."/>
            <person name="Docking R.T."/>
            <person name="Levasseur A."/>
            <person name="Haridas S."/>
            <person name="Robertson G."/>
            <person name="Birol I."/>
            <person name="Holt R.A."/>
            <person name="Marra M.A."/>
            <person name="Hamelin R.C."/>
            <person name="Hirst M."/>
            <person name="Jones S.J.M."/>
            <person name="Bohlmann J."/>
            <person name="Breuil C."/>
        </authorList>
    </citation>
    <scope>NUCLEOTIDE SEQUENCE [LARGE SCALE GENOMIC DNA]</scope>
    <source>
        <strain evidence="4">kw1407 / UAMH 11150</strain>
    </source>
</reference>
<dbReference type="Gene3D" id="1.10.287.1490">
    <property type="match status" value="1"/>
</dbReference>
<dbReference type="STRING" id="655863.F0XG28"/>
<evidence type="ECO:0000256" key="2">
    <source>
        <dbReference type="SAM" id="MobiDB-lite"/>
    </source>
</evidence>
<feature type="compositionally biased region" description="Low complexity" evidence="2">
    <location>
        <begin position="203"/>
        <end position="212"/>
    </location>
</feature>
<feature type="region of interest" description="Disordered" evidence="2">
    <location>
        <begin position="90"/>
        <end position="132"/>
    </location>
</feature>
<evidence type="ECO:0000313" key="3">
    <source>
        <dbReference type="EMBL" id="EFX03348.1"/>
    </source>
</evidence>
<dbReference type="PANTHER" id="PTHR45615:SF66">
    <property type="entry name" value="CARD DOMAIN-CONTAINING PROTEIN"/>
    <property type="match status" value="1"/>
</dbReference>
<dbReference type="AlphaFoldDB" id="F0XG28"/>
<dbReference type="HOGENOM" id="CLU_024110_0_0_1"/>
<gene>
    <name evidence="3" type="ORF">CMQ_5398</name>
</gene>
<protein>
    <submittedName>
        <fullName evidence="3">Uncharacterized protein</fullName>
    </submittedName>
</protein>
<keyword evidence="1" id="KW-0175">Coiled coil</keyword>
<dbReference type="GeneID" id="25978715"/>
<feature type="region of interest" description="Disordered" evidence="2">
    <location>
        <begin position="320"/>
        <end position="358"/>
    </location>
</feature>
<feature type="coiled-coil region" evidence="1">
    <location>
        <begin position="616"/>
        <end position="721"/>
    </location>
</feature>
<dbReference type="EMBL" id="GL629767">
    <property type="protein sequence ID" value="EFX03348.1"/>
    <property type="molecule type" value="Genomic_DNA"/>
</dbReference>
<dbReference type="PANTHER" id="PTHR45615">
    <property type="entry name" value="MYOSIN HEAVY CHAIN, NON-MUSCLE"/>
    <property type="match status" value="1"/>
</dbReference>
<name>F0XG28_GROCL</name>
<feature type="compositionally biased region" description="Polar residues" evidence="2">
    <location>
        <begin position="39"/>
        <end position="52"/>
    </location>
</feature>
<sequence>MADPSDLPIALRRTRRSVTRLSARCATGAADVSVLGRDQTPTTPTRSLSRHSGGTKKQVRFSDPGPVLSADGDAADSVVVAGTGLTPMIRRTSLASKSATPSSTSRRRHSTPDRLNWPSSPASRGRGVNMDAPSSPFSGDVTFLPLRQVLDGRVKRRLRRNGLSEEMNTIHAERRLQAAAARAELQQLRSDVAEKDAAIQQLQQQQQKLQQQRTEGEADTSGNAAADASDDDTIVLDTDRIMDLERQVAELRRELVVRADALSPSTPEAGHRSYNWTFAARDPFSSTIRDEDSGFPDMSSPTIEDGEDVVFGDITMAELQSSTPSRPARAGGRLTRPSCTAATGSFPTPPPTSPAPAAATPVTPIGRYFAADTMLSASPVTSMLVSPPQADAEMQVSLPDAEKERLRADLVSLQGEMAQLETAVAAHQSLMARLNTTLATGGISDGADRLEEHVTGLLRSLSDKTAALAELSAELHGLGFTDGRTVCADPSGVITLLAAAFRSARLELEYLTPGEISLPLTATGAAVLDLLLERLRTLARRVHAADAQMDEHHELERSLRQQLGDRVSAMDSLSHKVAVRDAQIGELEAAVQSKDADAVATAAAHDERVAELEVGLDRLKGAMANYARDVTELEALVRRLEATVGEKEAALGEKEAAVDALEARLAAAISEGETLRADAAAEHDRTTASLRGEIDQVNAALRAAQDAARQLRLDNADLSAQLGANHIRSRTAVATLQAELTRMVSRLGEELLAGGPAETPPVAVYTGPFAESTKRASCGDSEDARADGRSSPMAEETTSRKRRRYDEEVHG</sequence>
<dbReference type="eggNOG" id="ENOG502SS15">
    <property type="taxonomic scope" value="Eukaryota"/>
</dbReference>
<feature type="region of interest" description="Disordered" evidence="2">
    <location>
        <begin position="32"/>
        <end position="72"/>
    </location>
</feature>
<proteinExistence type="predicted"/>
<dbReference type="Proteomes" id="UP000007796">
    <property type="component" value="Unassembled WGS sequence"/>
</dbReference>
<dbReference type="InParanoid" id="F0XG28"/>
<feature type="compositionally biased region" description="Low complexity" evidence="2">
    <location>
        <begin position="92"/>
        <end position="104"/>
    </location>
</feature>